<keyword evidence="2" id="KW-0472">Membrane</keyword>
<feature type="region of interest" description="Disordered" evidence="1">
    <location>
        <begin position="329"/>
        <end position="361"/>
    </location>
</feature>
<keyword evidence="2" id="KW-1133">Transmembrane helix</keyword>
<name>A0A6A6DZS6_9PEZI</name>
<feature type="transmembrane region" description="Helical" evidence="2">
    <location>
        <begin position="190"/>
        <end position="212"/>
    </location>
</feature>
<gene>
    <name evidence="3" type="ORF">K469DRAFT_751291</name>
</gene>
<organism evidence="3 4">
    <name type="scientific">Zopfia rhizophila CBS 207.26</name>
    <dbReference type="NCBI Taxonomy" id="1314779"/>
    <lineage>
        <taxon>Eukaryota</taxon>
        <taxon>Fungi</taxon>
        <taxon>Dikarya</taxon>
        <taxon>Ascomycota</taxon>
        <taxon>Pezizomycotina</taxon>
        <taxon>Dothideomycetes</taxon>
        <taxon>Dothideomycetes incertae sedis</taxon>
        <taxon>Zopfiaceae</taxon>
        <taxon>Zopfia</taxon>
    </lineage>
</organism>
<keyword evidence="2" id="KW-0812">Transmembrane</keyword>
<evidence type="ECO:0000256" key="2">
    <source>
        <dbReference type="SAM" id="Phobius"/>
    </source>
</evidence>
<reference evidence="3" key="1">
    <citation type="journal article" date="2020" name="Stud. Mycol.">
        <title>101 Dothideomycetes genomes: a test case for predicting lifestyles and emergence of pathogens.</title>
        <authorList>
            <person name="Haridas S."/>
            <person name="Albert R."/>
            <person name="Binder M."/>
            <person name="Bloem J."/>
            <person name="Labutti K."/>
            <person name="Salamov A."/>
            <person name="Andreopoulos B."/>
            <person name="Baker S."/>
            <person name="Barry K."/>
            <person name="Bills G."/>
            <person name="Bluhm B."/>
            <person name="Cannon C."/>
            <person name="Castanera R."/>
            <person name="Culley D."/>
            <person name="Daum C."/>
            <person name="Ezra D."/>
            <person name="Gonzalez J."/>
            <person name="Henrissat B."/>
            <person name="Kuo A."/>
            <person name="Liang C."/>
            <person name="Lipzen A."/>
            <person name="Lutzoni F."/>
            <person name="Magnuson J."/>
            <person name="Mondo S."/>
            <person name="Nolan M."/>
            <person name="Ohm R."/>
            <person name="Pangilinan J."/>
            <person name="Park H.-J."/>
            <person name="Ramirez L."/>
            <person name="Alfaro M."/>
            <person name="Sun H."/>
            <person name="Tritt A."/>
            <person name="Yoshinaga Y."/>
            <person name="Zwiers L.-H."/>
            <person name="Turgeon B."/>
            <person name="Goodwin S."/>
            <person name="Spatafora J."/>
            <person name="Crous P."/>
            <person name="Grigoriev I."/>
        </authorList>
    </citation>
    <scope>NUCLEOTIDE SEQUENCE</scope>
    <source>
        <strain evidence="3">CBS 207.26</strain>
    </source>
</reference>
<evidence type="ECO:0000313" key="3">
    <source>
        <dbReference type="EMBL" id="KAF2183912.1"/>
    </source>
</evidence>
<evidence type="ECO:0000313" key="4">
    <source>
        <dbReference type="Proteomes" id="UP000800200"/>
    </source>
</evidence>
<keyword evidence="4" id="KW-1185">Reference proteome</keyword>
<evidence type="ECO:0000256" key="1">
    <source>
        <dbReference type="SAM" id="MobiDB-lite"/>
    </source>
</evidence>
<dbReference type="Proteomes" id="UP000800200">
    <property type="component" value="Unassembled WGS sequence"/>
</dbReference>
<dbReference type="EMBL" id="ML994640">
    <property type="protein sequence ID" value="KAF2183912.1"/>
    <property type="molecule type" value="Genomic_DNA"/>
</dbReference>
<dbReference type="OrthoDB" id="3783050at2759"/>
<protein>
    <submittedName>
        <fullName evidence="3">Uncharacterized protein</fullName>
    </submittedName>
</protein>
<proteinExistence type="predicted"/>
<dbReference type="AlphaFoldDB" id="A0A6A6DZS6"/>
<accession>A0A6A6DZS6</accession>
<feature type="transmembrane region" description="Helical" evidence="2">
    <location>
        <begin position="108"/>
        <end position="132"/>
    </location>
</feature>
<feature type="transmembrane region" description="Helical" evidence="2">
    <location>
        <begin position="38"/>
        <end position="59"/>
    </location>
</feature>
<sequence length="361" mass="39055">MAPRRGSGGGGGGGDGEGGSIGSASCPGAFKSEYATTISYFVAYCLFFLVALGTLIAMIKIKKKHPHSEKLLGWLFGVSLSFFLLGYALVIIATVVTECEITNMLNNGGLAVEIFFSLAEFLLLCLVLYGVNTELRKLVGSKPSFLNIICGVVLGIMFVLTAAYISFFSYNTISLVSSDQLISSQQKLAAAYYVLFLLSVFLGSVGIIISIVQIRSKEVNSAGLVGWIIVLIVSMNIWVLFILVIVAASMNGQYWGSPFMDSGVKEAFAYIIDGGQALSFIAILFIAKSYAFAQIPFGGDPQQQMYNNLTYPQPQQPVYNQVPVPQQQQYPQQQEYTSNNANYNNGNGTQGYYNNGPSMNG</sequence>
<feature type="transmembrane region" description="Helical" evidence="2">
    <location>
        <begin position="267"/>
        <end position="287"/>
    </location>
</feature>
<feature type="transmembrane region" description="Helical" evidence="2">
    <location>
        <begin position="224"/>
        <end position="247"/>
    </location>
</feature>
<feature type="transmembrane region" description="Helical" evidence="2">
    <location>
        <begin position="71"/>
        <end position="96"/>
    </location>
</feature>
<feature type="transmembrane region" description="Helical" evidence="2">
    <location>
        <begin position="144"/>
        <end position="170"/>
    </location>
</feature>